<evidence type="ECO:0000313" key="2">
    <source>
        <dbReference type="Proteomes" id="UP001235760"/>
    </source>
</evidence>
<keyword evidence="2" id="KW-1185">Reference proteome</keyword>
<gene>
    <name evidence="1" type="ORF">Q8X39_20335</name>
</gene>
<dbReference type="EMBL" id="JAUZEE010000020">
    <property type="protein sequence ID" value="MDP4302990.1"/>
    <property type="molecule type" value="Genomic_DNA"/>
</dbReference>
<dbReference type="Proteomes" id="UP001235760">
    <property type="component" value="Unassembled WGS sequence"/>
</dbReference>
<evidence type="ECO:0008006" key="3">
    <source>
        <dbReference type="Google" id="ProtNLM"/>
    </source>
</evidence>
<protein>
    <recommendedName>
        <fullName evidence="3">Restriction endonuclease</fullName>
    </recommendedName>
</protein>
<evidence type="ECO:0000313" key="1">
    <source>
        <dbReference type="EMBL" id="MDP4302990.1"/>
    </source>
</evidence>
<comment type="caution">
    <text evidence="1">The sequence shown here is derived from an EMBL/GenBank/DDBJ whole genome shotgun (WGS) entry which is preliminary data.</text>
</comment>
<organism evidence="1 2">
    <name type="scientific">Leptothrix discophora</name>
    <dbReference type="NCBI Taxonomy" id="89"/>
    <lineage>
        <taxon>Bacteria</taxon>
        <taxon>Pseudomonadati</taxon>
        <taxon>Pseudomonadota</taxon>
        <taxon>Betaproteobacteria</taxon>
        <taxon>Burkholderiales</taxon>
        <taxon>Sphaerotilaceae</taxon>
        <taxon>Leptothrix</taxon>
    </lineage>
</organism>
<name>A0ABT9G947_LEPDI</name>
<reference evidence="1 2" key="1">
    <citation type="submission" date="2023-08" db="EMBL/GenBank/DDBJ databases">
        <authorList>
            <person name="Roldan D.M."/>
            <person name="Menes R.J."/>
        </authorList>
    </citation>
    <scope>NUCLEOTIDE SEQUENCE [LARGE SCALE GENOMIC DNA]</scope>
    <source>
        <strain evidence="1 2">CCM 2812</strain>
    </source>
</reference>
<dbReference type="RefSeq" id="WP_305751527.1">
    <property type="nucleotide sequence ID" value="NZ_JAUZEE010000020.1"/>
</dbReference>
<sequence>MATRLARGQKNSDHPLAVAARARVSTIVDAIPPEDLVLAIKRAPSLRGMILGYIAEEMFGKIVLRDPRITDVRQHDDHDRENNKVDTDFLFEGRRITIQLKSLQTNSIVWREDLNSLHGVVQNDGSDKRDVRLPNGDTVTTTNYRRGDYHILAVPLFPFTGTWDFAYKLNRNCRLTTSNKYTPEQQKYLLATTEEITHPLSDHWSTDLFATARSL</sequence>
<proteinExistence type="predicted"/>
<accession>A0ABT9G947</accession>